<evidence type="ECO:0000259" key="6">
    <source>
        <dbReference type="PROSITE" id="PS51332"/>
    </source>
</evidence>
<dbReference type="GO" id="GO:0031419">
    <property type="term" value="F:cobalamin binding"/>
    <property type="evidence" value="ECO:0007669"/>
    <property type="project" value="InterPro"/>
</dbReference>
<evidence type="ECO:0000256" key="1">
    <source>
        <dbReference type="ARBA" id="ARBA00001966"/>
    </source>
</evidence>
<comment type="cofactor">
    <cofactor evidence="1">
        <name>[4Fe-4S] cluster</name>
        <dbReference type="ChEBI" id="CHEBI:49883"/>
    </cofactor>
</comment>
<dbReference type="STRING" id="1503.CLPU_12c00490"/>
<evidence type="ECO:0000259" key="7">
    <source>
        <dbReference type="PROSITE" id="PS51918"/>
    </source>
</evidence>
<dbReference type="PROSITE" id="PS51332">
    <property type="entry name" value="B12_BINDING"/>
    <property type="match status" value="1"/>
</dbReference>
<evidence type="ECO:0000313" key="9">
    <source>
        <dbReference type="Proteomes" id="UP000037267"/>
    </source>
</evidence>
<dbReference type="Pfam" id="PF02310">
    <property type="entry name" value="B12-binding"/>
    <property type="match status" value="1"/>
</dbReference>
<dbReference type="InterPro" id="IPR007197">
    <property type="entry name" value="rSAM"/>
</dbReference>
<dbReference type="SUPFAM" id="SSF52242">
    <property type="entry name" value="Cobalamin (vitamin B12)-binding domain"/>
    <property type="match status" value="1"/>
</dbReference>
<dbReference type="Gene3D" id="3.80.30.20">
    <property type="entry name" value="tm_1862 like domain"/>
    <property type="match status" value="1"/>
</dbReference>
<evidence type="ECO:0000256" key="2">
    <source>
        <dbReference type="ARBA" id="ARBA00022691"/>
    </source>
</evidence>
<feature type="domain" description="Radical SAM core" evidence="7">
    <location>
        <begin position="193"/>
        <end position="419"/>
    </location>
</feature>
<evidence type="ECO:0000256" key="4">
    <source>
        <dbReference type="ARBA" id="ARBA00023004"/>
    </source>
</evidence>
<name>A0A0L0W8K0_GOTPU</name>
<evidence type="ECO:0000313" key="8">
    <source>
        <dbReference type="EMBL" id="KNF07776.1"/>
    </source>
</evidence>
<keyword evidence="2" id="KW-0949">S-adenosyl-L-methionine</keyword>
<dbReference type="RefSeq" id="WP_050355902.1">
    <property type="nucleotide sequence ID" value="NZ_LGSS01000012.1"/>
</dbReference>
<dbReference type="GO" id="GO:0046872">
    <property type="term" value="F:metal ion binding"/>
    <property type="evidence" value="ECO:0007669"/>
    <property type="project" value="UniProtKB-KW"/>
</dbReference>
<dbReference type="GO" id="GO:0003824">
    <property type="term" value="F:catalytic activity"/>
    <property type="evidence" value="ECO:0007669"/>
    <property type="project" value="InterPro"/>
</dbReference>
<dbReference type="CDD" id="cd01335">
    <property type="entry name" value="Radical_SAM"/>
    <property type="match status" value="1"/>
</dbReference>
<dbReference type="AlphaFoldDB" id="A0A0L0W8K0"/>
<dbReference type="InterPro" id="IPR006158">
    <property type="entry name" value="Cobalamin-bd"/>
</dbReference>
<dbReference type="OrthoDB" id="9801424at2"/>
<dbReference type="SFLD" id="SFLDG01082">
    <property type="entry name" value="B12-binding_domain_containing"/>
    <property type="match status" value="1"/>
</dbReference>
<dbReference type="PANTHER" id="PTHR43409">
    <property type="entry name" value="ANAEROBIC MAGNESIUM-PROTOPORPHYRIN IX MONOMETHYL ESTER CYCLASE-RELATED"/>
    <property type="match status" value="1"/>
</dbReference>
<dbReference type="SFLD" id="SFLDS00029">
    <property type="entry name" value="Radical_SAM"/>
    <property type="match status" value="1"/>
</dbReference>
<dbReference type="SUPFAM" id="SSF102114">
    <property type="entry name" value="Radical SAM enzymes"/>
    <property type="match status" value="1"/>
</dbReference>
<keyword evidence="5" id="KW-0411">Iron-sulfur</keyword>
<keyword evidence="4" id="KW-0408">Iron</keyword>
<accession>A0A0L0W8K0</accession>
<dbReference type="InterPro" id="IPR006638">
    <property type="entry name" value="Elp3/MiaA/NifB-like_rSAM"/>
</dbReference>
<proteinExistence type="predicted"/>
<dbReference type="Pfam" id="PF04055">
    <property type="entry name" value="Radical_SAM"/>
    <property type="match status" value="1"/>
</dbReference>
<dbReference type="Gene3D" id="3.40.50.280">
    <property type="entry name" value="Cobalamin-binding domain"/>
    <property type="match status" value="1"/>
</dbReference>
<keyword evidence="9" id="KW-1185">Reference proteome</keyword>
<reference evidence="9" key="1">
    <citation type="submission" date="2015-07" db="EMBL/GenBank/DDBJ databases">
        <title>Draft genome sequence of the purine-degrading Gottschalkia purinilyticum DSM 1384 (formerly Clostridium purinilyticum).</title>
        <authorList>
            <person name="Poehlein A."/>
            <person name="Schiel-Bengelsdorf B."/>
            <person name="Bengelsdorf F.R."/>
            <person name="Daniel R."/>
            <person name="Duerre P."/>
        </authorList>
    </citation>
    <scope>NUCLEOTIDE SEQUENCE [LARGE SCALE GENOMIC DNA]</scope>
    <source>
        <strain evidence="9">DSM 1384</strain>
    </source>
</reference>
<protein>
    <submittedName>
        <fullName evidence="8">Radical SAM domain-containing protein</fullName>
    </submittedName>
</protein>
<dbReference type="InterPro" id="IPR036724">
    <property type="entry name" value="Cobalamin-bd_sf"/>
</dbReference>
<evidence type="ECO:0000256" key="5">
    <source>
        <dbReference type="ARBA" id="ARBA00023014"/>
    </source>
</evidence>
<comment type="caution">
    <text evidence="8">The sequence shown here is derived from an EMBL/GenBank/DDBJ whole genome shotgun (WGS) entry which is preliminary data.</text>
</comment>
<organism evidence="8 9">
    <name type="scientific">Gottschalkia purinilytica</name>
    <name type="common">Clostridium purinilyticum</name>
    <dbReference type="NCBI Taxonomy" id="1503"/>
    <lineage>
        <taxon>Bacteria</taxon>
        <taxon>Bacillati</taxon>
        <taxon>Bacillota</taxon>
        <taxon>Tissierellia</taxon>
        <taxon>Tissierellales</taxon>
        <taxon>Gottschalkiaceae</taxon>
        <taxon>Gottschalkia</taxon>
    </lineage>
</organism>
<dbReference type="SMART" id="SM00729">
    <property type="entry name" value="Elp3"/>
    <property type="match status" value="1"/>
</dbReference>
<dbReference type="InterPro" id="IPR051198">
    <property type="entry name" value="BchE-like"/>
</dbReference>
<dbReference type="EMBL" id="LGSS01000012">
    <property type="protein sequence ID" value="KNF07776.1"/>
    <property type="molecule type" value="Genomic_DNA"/>
</dbReference>
<gene>
    <name evidence="8" type="ORF">CLPU_12c00490</name>
</gene>
<dbReference type="InterPro" id="IPR058240">
    <property type="entry name" value="rSAM_sf"/>
</dbReference>
<evidence type="ECO:0000256" key="3">
    <source>
        <dbReference type="ARBA" id="ARBA00022723"/>
    </source>
</evidence>
<dbReference type="GO" id="GO:0051536">
    <property type="term" value="F:iron-sulfur cluster binding"/>
    <property type="evidence" value="ECO:0007669"/>
    <property type="project" value="UniProtKB-KW"/>
</dbReference>
<keyword evidence="3" id="KW-0479">Metal-binding</keyword>
<dbReference type="PROSITE" id="PS51918">
    <property type="entry name" value="RADICAL_SAM"/>
    <property type="match status" value="1"/>
</dbReference>
<feature type="domain" description="B12-binding" evidence="6">
    <location>
        <begin position="1"/>
        <end position="140"/>
    </location>
</feature>
<sequence>MGKSILLIGFYNEKALGVKYIARELEKEGYEPHILYFKRFNSNTPEIATEHELGLLEGLIKDINPSYIGLSIMSSLYLESVYMVNNRIKEKFNIPIIWGGVYPTLFPKESLDYCDYVIRGEGEKSIVNFIKSIESKEDISQIENVAFLDKDNKLIVNDLRPLVQDLDMLGYPEIGGINNYLIDKDTLTTGDPQLKSLTYELSASRGCPFTCSYCSSINLKRLYIKKGRYVRFRSVENVMQELNEAKQQLKNLKVVHFWDEIFSDEPGWIEEFNLRYKKEIGLPFKIWGHPLKINENIISNLVDAGLYQIVVGIQSGSPRIRKEIFHRPETQEEIIKSSKILSKCKVPRIIYDLMLQHPFETTEDLKYTFDLCMSMEPPFELQIHGLNFLPGTDIVPMAIEEGHLTREELEQIMYSSIKDQYDKYWGPSANKIDEDNIWIALIYLSQFPSLRNIIRKLSKEVESGNKINTVIRLQKLMKQANRVMNLAKKAKLAVAATN</sequence>
<dbReference type="Proteomes" id="UP000037267">
    <property type="component" value="Unassembled WGS sequence"/>
</dbReference>
<dbReference type="InterPro" id="IPR023404">
    <property type="entry name" value="rSAM_horseshoe"/>
</dbReference>